<dbReference type="AlphaFoldDB" id="A0A930UDV5"/>
<dbReference type="PANTHER" id="PTHR30212:SF2">
    <property type="entry name" value="PROTEIN YIIM"/>
    <property type="match status" value="1"/>
</dbReference>
<proteinExistence type="predicted"/>
<dbReference type="InterPro" id="IPR005302">
    <property type="entry name" value="MoCF_Sase_C"/>
</dbReference>
<dbReference type="PROSITE" id="PS51340">
    <property type="entry name" value="MOSC"/>
    <property type="match status" value="1"/>
</dbReference>
<dbReference type="GO" id="GO:0030170">
    <property type="term" value="F:pyridoxal phosphate binding"/>
    <property type="evidence" value="ECO:0007669"/>
    <property type="project" value="InterPro"/>
</dbReference>
<protein>
    <submittedName>
        <fullName evidence="2">MOSC domain-containing protein</fullName>
    </submittedName>
</protein>
<name>A0A930UDV5_9GAMM</name>
<feature type="domain" description="MOSC" evidence="1">
    <location>
        <begin position="17"/>
        <end position="151"/>
    </location>
</feature>
<comment type="caution">
    <text evidence="2">The sequence shown here is derived from an EMBL/GenBank/DDBJ whole genome shotgun (WGS) entry which is preliminary data.</text>
</comment>
<dbReference type="Proteomes" id="UP000604381">
    <property type="component" value="Unassembled WGS sequence"/>
</dbReference>
<dbReference type="InterPro" id="IPR011037">
    <property type="entry name" value="Pyrv_Knase-like_insert_dom_sf"/>
</dbReference>
<keyword evidence="3" id="KW-1185">Reference proteome</keyword>
<evidence type="ECO:0000313" key="3">
    <source>
        <dbReference type="Proteomes" id="UP000604381"/>
    </source>
</evidence>
<evidence type="ECO:0000313" key="2">
    <source>
        <dbReference type="EMBL" id="MBF2735748.1"/>
    </source>
</evidence>
<evidence type="ECO:0000259" key="1">
    <source>
        <dbReference type="PROSITE" id="PS51340"/>
    </source>
</evidence>
<gene>
    <name evidence="2" type="ORF">ISN26_06735</name>
</gene>
<dbReference type="GO" id="GO:0003824">
    <property type="term" value="F:catalytic activity"/>
    <property type="evidence" value="ECO:0007669"/>
    <property type="project" value="InterPro"/>
</dbReference>
<reference evidence="2" key="1">
    <citation type="submission" date="2020-10" db="EMBL/GenBank/DDBJ databases">
        <title>An improved Amphimedon queenslandica hologenome assembly reveals how three proteobacterial symbionts can extend the metabolic phenotypic of their marine sponge host.</title>
        <authorList>
            <person name="Degnan B."/>
            <person name="Degnan S."/>
            <person name="Xiang X."/>
        </authorList>
    </citation>
    <scope>NUCLEOTIDE SEQUENCE</scope>
    <source>
        <strain evidence="2">AqS2</strain>
    </source>
</reference>
<organism evidence="2 3">
    <name type="scientific">Candidatus Amphirhobacter heronislandensis</name>
    <dbReference type="NCBI Taxonomy" id="1732024"/>
    <lineage>
        <taxon>Bacteria</taxon>
        <taxon>Pseudomonadati</taxon>
        <taxon>Pseudomonadota</taxon>
        <taxon>Gammaproteobacteria</taxon>
        <taxon>Candidatus Tethybacterales</taxon>
        <taxon>Candidatus Tethybacteraceae</taxon>
        <taxon>Candidatus Amphirhobacter</taxon>
    </lineage>
</organism>
<dbReference type="InterPro" id="IPR052353">
    <property type="entry name" value="Benzoxazolinone_Detox_Enz"/>
</dbReference>
<dbReference type="PANTHER" id="PTHR30212">
    <property type="entry name" value="PROTEIN YIIM"/>
    <property type="match status" value="1"/>
</dbReference>
<dbReference type="SUPFAM" id="SSF50800">
    <property type="entry name" value="PK beta-barrel domain-like"/>
    <property type="match status" value="1"/>
</dbReference>
<accession>A0A930UDV5</accession>
<dbReference type="GO" id="GO:0030151">
    <property type="term" value="F:molybdenum ion binding"/>
    <property type="evidence" value="ECO:0007669"/>
    <property type="project" value="InterPro"/>
</dbReference>
<dbReference type="Pfam" id="PF03473">
    <property type="entry name" value="MOSC"/>
    <property type="match status" value="1"/>
</dbReference>
<dbReference type="Gene3D" id="2.40.33.20">
    <property type="entry name" value="PK beta-barrel domain-like"/>
    <property type="match status" value="1"/>
</dbReference>
<sequence>MPAELPGFGAPSGIRKKQVEGRIKLGPRGLAGDGVADREHHGRPEQAVYALGALDRDYWQEQLQRELPPGSMGENLVIADMDTHDVLVGDRFVLPDAVLEAVWPRIPCTKLAHVMGDKKFGRGFLRSGHLGVYFRVIQPGSLAAGDAAALDASAAVDRRILDVVA</sequence>
<dbReference type="EMBL" id="JADHEI010000050">
    <property type="protein sequence ID" value="MBF2735748.1"/>
    <property type="molecule type" value="Genomic_DNA"/>
</dbReference>